<dbReference type="RefSeq" id="WP_149690489.1">
    <property type="nucleotide sequence ID" value="NZ_SDPQ02000003.1"/>
</dbReference>
<evidence type="ECO:0000256" key="1">
    <source>
        <dbReference type="ARBA" id="ARBA00006484"/>
    </source>
</evidence>
<proteinExistence type="inferred from homology"/>
<reference evidence="3" key="1">
    <citation type="submission" date="2019-09" db="EMBL/GenBank/DDBJ databases">
        <authorList>
            <person name="Li J."/>
        </authorList>
    </citation>
    <scope>NUCLEOTIDE SEQUENCE [LARGE SCALE GENOMIC DNA]</scope>
    <source>
        <strain evidence="3">JCM 14732</strain>
    </source>
</reference>
<comment type="caution">
    <text evidence="3">The sequence shown here is derived from an EMBL/GenBank/DDBJ whole genome shotgun (WGS) entry which is preliminary data.</text>
</comment>
<dbReference type="OrthoDB" id="9797538at2"/>
<dbReference type="GO" id="GO:0016020">
    <property type="term" value="C:membrane"/>
    <property type="evidence" value="ECO:0007669"/>
    <property type="project" value="TreeGrafter"/>
</dbReference>
<keyword evidence="2" id="KW-0560">Oxidoreductase</keyword>
<dbReference type="Gene3D" id="3.40.50.720">
    <property type="entry name" value="NAD(P)-binding Rossmann-like Domain"/>
    <property type="match status" value="1"/>
</dbReference>
<dbReference type="Pfam" id="PF00106">
    <property type="entry name" value="adh_short"/>
    <property type="match status" value="1"/>
</dbReference>
<gene>
    <name evidence="3" type="ORF">ESP70_017040</name>
</gene>
<accession>A0A5M4FD49</accession>
<dbReference type="PANTHER" id="PTHR44196">
    <property type="entry name" value="DEHYDROGENASE/REDUCTASE SDR FAMILY MEMBER 7B"/>
    <property type="match status" value="1"/>
</dbReference>
<dbReference type="SUPFAM" id="SSF51735">
    <property type="entry name" value="NAD(P)-binding Rossmann-fold domains"/>
    <property type="match status" value="1"/>
</dbReference>
<sequence>MEREDEGRGGRPLGLVTGASSGIGAELAREMVRNGFDLIVVAEDEGVLDIAAELSDQAEAQPVRADLATRAGNEMVIDLVAQQGRPLAAAAINAGIGVHGRLIDTDLEEHLRLIALNIVSAVHLGRSIAKGMVDRGTGRLLFTSSVASQMPGPFYTTYAASKSFIQSFALGLREELNDTGVTVTSLMPGPTDTEFFDRAGMHGTKVAEGSKDDPADVAKAGFAAMMSGDDHVVTGWRNKMQSAAVGVLPDAMAAKVHRSMTEPPDDAT</sequence>
<comment type="similarity">
    <text evidence="1">Belongs to the short-chain dehydrogenases/reductases (SDR) family.</text>
</comment>
<evidence type="ECO:0000313" key="4">
    <source>
        <dbReference type="Proteomes" id="UP000380867"/>
    </source>
</evidence>
<dbReference type="InterPro" id="IPR020904">
    <property type="entry name" value="Sc_DH/Rdtase_CS"/>
</dbReference>
<dbReference type="GO" id="GO:0016491">
    <property type="term" value="F:oxidoreductase activity"/>
    <property type="evidence" value="ECO:0007669"/>
    <property type="project" value="UniProtKB-KW"/>
</dbReference>
<dbReference type="AlphaFoldDB" id="A0A5M4FD49"/>
<name>A0A5M4FD49_9ACTN</name>
<dbReference type="InterPro" id="IPR002347">
    <property type="entry name" value="SDR_fam"/>
</dbReference>
<organism evidence="3 4">
    <name type="scientific">Aeromicrobium ginsengisoli</name>
    <dbReference type="NCBI Taxonomy" id="363867"/>
    <lineage>
        <taxon>Bacteria</taxon>
        <taxon>Bacillati</taxon>
        <taxon>Actinomycetota</taxon>
        <taxon>Actinomycetes</taxon>
        <taxon>Propionibacteriales</taxon>
        <taxon>Nocardioidaceae</taxon>
        <taxon>Aeromicrobium</taxon>
    </lineage>
</organism>
<dbReference type="PRINTS" id="PR00081">
    <property type="entry name" value="GDHRDH"/>
</dbReference>
<dbReference type="EMBL" id="SDPQ02000003">
    <property type="protein sequence ID" value="KAA1395840.1"/>
    <property type="molecule type" value="Genomic_DNA"/>
</dbReference>
<protein>
    <submittedName>
        <fullName evidence="3">SDR family NAD(P)-dependent oxidoreductase</fullName>
    </submittedName>
</protein>
<dbReference type="CDD" id="cd05233">
    <property type="entry name" value="SDR_c"/>
    <property type="match status" value="1"/>
</dbReference>
<keyword evidence="4" id="KW-1185">Reference proteome</keyword>
<evidence type="ECO:0000256" key="2">
    <source>
        <dbReference type="ARBA" id="ARBA00023002"/>
    </source>
</evidence>
<dbReference type="PROSITE" id="PS00061">
    <property type="entry name" value="ADH_SHORT"/>
    <property type="match status" value="1"/>
</dbReference>
<dbReference type="Proteomes" id="UP000380867">
    <property type="component" value="Unassembled WGS sequence"/>
</dbReference>
<dbReference type="PANTHER" id="PTHR44196:SF2">
    <property type="entry name" value="SHORT-CHAIN DEHYDROGENASE-RELATED"/>
    <property type="match status" value="1"/>
</dbReference>
<dbReference type="InterPro" id="IPR036291">
    <property type="entry name" value="NAD(P)-bd_dom_sf"/>
</dbReference>
<evidence type="ECO:0000313" key="3">
    <source>
        <dbReference type="EMBL" id="KAA1395840.1"/>
    </source>
</evidence>